<proteinExistence type="predicted"/>
<organism evidence="1 2">
    <name type="scientific">Tanacetum coccineum</name>
    <dbReference type="NCBI Taxonomy" id="301880"/>
    <lineage>
        <taxon>Eukaryota</taxon>
        <taxon>Viridiplantae</taxon>
        <taxon>Streptophyta</taxon>
        <taxon>Embryophyta</taxon>
        <taxon>Tracheophyta</taxon>
        <taxon>Spermatophyta</taxon>
        <taxon>Magnoliopsida</taxon>
        <taxon>eudicotyledons</taxon>
        <taxon>Gunneridae</taxon>
        <taxon>Pentapetalae</taxon>
        <taxon>asterids</taxon>
        <taxon>campanulids</taxon>
        <taxon>Asterales</taxon>
        <taxon>Asteraceae</taxon>
        <taxon>Asteroideae</taxon>
        <taxon>Anthemideae</taxon>
        <taxon>Anthemidinae</taxon>
        <taxon>Tanacetum</taxon>
    </lineage>
</organism>
<evidence type="ECO:0000313" key="2">
    <source>
        <dbReference type="Proteomes" id="UP001151760"/>
    </source>
</evidence>
<evidence type="ECO:0000313" key="1">
    <source>
        <dbReference type="EMBL" id="GJS91905.1"/>
    </source>
</evidence>
<gene>
    <name evidence="1" type="ORF">Tco_0774541</name>
</gene>
<protein>
    <submittedName>
        <fullName evidence="1">Uncharacterized protein</fullName>
    </submittedName>
</protein>
<name>A0ABQ4ZNW1_9ASTR</name>
<comment type="caution">
    <text evidence="1">The sequence shown here is derived from an EMBL/GenBank/DDBJ whole genome shotgun (WGS) entry which is preliminary data.</text>
</comment>
<accession>A0ABQ4ZNW1</accession>
<dbReference type="Proteomes" id="UP001151760">
    <property type="component" value="Unassembled WGS sequence"/>
</dbReference>
<dbReference type="EMBL" id="BQNB010011542">
    <property type="protein sequence ID" value="GJS91905.1"/>
    <property type="molecule type" value="Genomic_DNA"/>
</dbReference>
<reference evidence="1" key="1">
    <citation type="journal article" date="2022" name="Int. J. Mol. Sci.">
        <title>Draft Genome of Tanacetum Coccineum: Genomic Comparison of Closely Related Tanacetum-Family Plants.</title>
        <authorList>
            <person name="Yamashiro T."/>
            <person name="Shiraishi A."/>
            <person name="Nakayama K."/>
            <person name="Satake H."/>
        </authorList>
    </citation>
    <scope>NUCLEOTIDE SEQUENCE</scope>
</reference>
<keyword evidence="2" id="KW-1185">Reference proteome</keyword>
<reference evidence="1" key="2">
    <citation type="submission" date="2022-01" db="EMBL/GenBank/DDBJ databases">
        <authorList>
            <person name="Yamashiro T."/>
            <person name="Shiraishi A."/>
            <person name="Satake H."/>
            <person name="Nakayama K."/>
        </authorList>
    </citation>
    <scope>NUCLEOTIDE SEQUENCE</scope>
</reference>
<sequence length="170" mass="18401">MQPSLGQRNPGFLGSAASTRSNATAGLGSFRACRWILSPSFVLVPVRVGDNLSILAATAAERSLCSRIRLRFRSLNYAPIFAFRSAVAPRSLSLRTPAHFQLGSLLARLALARNSQLTSPTQRREVVDLLSSNMPTAFRSLTQDSLVYLLASAIPHLSFQGSPRSGSERT</sequence>